<keyword evidence="3" id="KW-1185">Reference proteome</keyword>
<reference evidence="2 3" key="1">
    <citation type="submission" date="2024-10" db="EMBL/GenBank/DDBJ databases">
        <title>The Natural Products Discovery Center: Release of the First 8490 Sequenced Strains for Exploring Actinobacteria Biosynthetic Diversity.</title>
        <authorList>
            <person name="Kalkreuter E."/>
            <person name="Kautsar S.A."/>
            <person name="Yang D."/>
            <person name="Bader C.D."/>
            <person name="Teijaro C.N."/>
            <person name="Fluegel L."/>
            <person name="Davis C.M."/>
            <person name="Simpson J.R."/>
            <person name="Lauterbach L."/>
            <person name="Steele A.D."/>
            <person name="Gui C."/>
            <person name="Meng S."/>
            <person name="Li G."/>
            <person name="Viehrig K."/>
            <person name="Ye F."/>
            <person name="Su P."/>
            <person name="Kiefer A.F."/>
            <person name="Nichols A."/>
            <person name="Cepeda A.J."/>
            <person name="Yan W."/>
            <person name="Fan B."/>
            <person name="Jiang Y."/>
            <person name="Adhikari A."/>
            <person name="Zheng C.-J."/>
            <person name="Schuster L."/>
            <person name="Cowan T.M."/>
            <person name="Smanski M.J."/>
            <person name="Chevrette M.G."/>
            <person name="De Carvalho L.P.S."/>
            <person name="Shen B."/>
        </authorList>
    </citation>
    <scope>NUCLEOTIDE SEQUENCE [LARGE SCALE GENOMIC DNA]</scope>
    <source>
        <strain evidence="2 3">NPDC012605</strain>
    </source>
</reference>
<protein>
    <submittedName>
        <fullName evidence="2">Uncharacterized protein</fullName>
    </submittedName>
</protein>
<feature type="compositionally biased region" description="Acidic residues" evidence="1">
    <location>
        <begin position="170"/>
        <end position="189"/>
    </location>
</feature>
<dbReference type="Proteomes" id="UP001602370">
    <property type="component" value="Unassembled WGS sequence"/>
</dbReference>
<dbReference type="EMBL" id="JBIBDZ010000010">
    <property type="protein sequence ID" value="MFF5922461.1"/>
    <property type="molecule type" value="Genomic_DNA"/>
</dbReference>
<gene>
    <name evidence="2" type="ORF">ACFY8C_29605</name>
</gene>
<feature type="compositionally biased region" description="Low complexity" evidence="1">
    <location>
        <begin position="151"/>
        <end position="161"/>
    </location>
</feature>
<dbReference type="RefSeq" id="WP_388309766.1">
    <property type="nucleotide sequence ID" value="NZ_JBIBDZ010000010.1"/>
</dbReference>
<organism evidence="2 3">
    <name type="scientific">Streptomyces flavochromogenes</name>
    <dbReference type="NCBI Taxonomy" id="68199"/>
    <lineage>
        <taxon>Bacteria</taxon>
        <taxon>Bacillati</taxon>
        <taxon>Actinomycetota</taxon>
        <taxon>Actinomycetes</taxon>
        <taxon>Kitasatosporales</taxon>
        <taxon>Streptomycetaceae</taxon>
        <taxon>Streptomyces</taxon>
    </lineage>
</organism>
<evidence type="ECO:0000313" key="2">
    <source>
        <dbReference type="EMBL" id="MFF5922461.1"/>
    </source>
</evidence>
<accession>A0ABW6XYT7</accession>
<name>A0ABW6XYT7_9ACTN</name>
<proteinExistence type="predicted"/>
<evidence type="ECO:0000313" key="3">
    <source>
        <dbReference type="Proteomes" id="UP001602370"/>
    </source>
</evidence>
<evidence type="ECO:0000256" key="1">
    <source>
        <dbReference type="SAM" id="MobiDB-lite"/>
    </source>
</evidence>
<comment type="caution">
    <text evidence="2">The sequence shown here is derived from an EMBL/GenBank/DDBJ whole genome shotgun (WGS) entry which is preliminary data.</text>
</comment>
<sequence length="189" mass="20143">MNRPEEIGYTDELLADGTVHRRYEDGLEEWRRRTSGHPHLVHWHDNRGASGTDELLGDRIIKRSLADGTVTYARDIGYGRTLWARGEKVLVNRSSFGGRMGALLAGLGVATLAVTAAQLPPLSMSPEQEEALRQQQAQAQQSGGGGGGDSSGSASADDGSNGTDGSGDGNDWDANWDGDGDAWNDDDFG</sequence>
<feature type="region of interest" description="Disordered" evidence="1">
    <location>
        <begin position="125"/>
        <end position="189"/>
    </location>
</feature>